<dbReference type="CDD" id="cd17477">
    <property type="entry name" value="MFS_YcaD_like"/>
    <property type="match status" value="1"/>
</dbReference>
<protein>
    <submittedName>
        <fullName evidence="9">MFS transporter</fullName>
    </submittedName>
</protein>
<evidence type="ECO:0000256" key="2">
    <source>
        <dbReference type="ARBA" id="ARBA00022448"/>
    </source>
</evidence>
<feature type="transmembrane region" description="Helical" evidence="7">
    <location>
        <begin position="44"/>
        <end position="67"/>
    </location>
</feature>
<feature type="transmembrane region" description="Helical" evidence="7">
    <location>
        <begin position="14"/>
        <end position="38"/>
    </location>
</feature>
<dbReference type="InterPro" id="IPR011701">
    <property type="entry name" value="MFS"/>
</dbReference>
<dbReference type="GO" id="GO:0005886">
    <property type="term" value="C:plasma membrane"/>
    <property type="evidence" value="ECO:0007669"/>
    <property type="project" value="UniProtKB-SubCell"/>
</dbReference>
<name>A0A369KZS6_9BACT</name>
<proteinExistence type="predicted"/>
<evidence type="ECO:0000256" key="3">
    <source>
        <dbReference type="ARBA" id="ARBA00022475"/>
    </source>
</evidence>
<feature type="transmembrane region" description="Helical" evidence="7">
    <location>
        <begin position="355"/>
        <end position="377"/>
    </location>
</feature>
<sequence>MKNIKKINNNYKSIILALLCVAITGIGFGLSLPLLAFIMQKLGYSSYIIGLNTAMPALAAMLMAPLFVKSMERFGIKFLILCSAIVAIGSFWGFYFFQSLIIWFILRFIFGACLDSIFVASETWIAELASNKNRGKIMGVFSSFLSIGYFIGSGILTVTGTQGIYPFVIFTIVLLFVFFPLLLAKEKIPNVKKEEETPFLPIILTSPVAMGAAFVYGYLETSAFNLLPIFAVNNGLTEKISVSLLIFVGLGQACLQYFIGAISDKFGEQRALILCLIVGVFGAIGIKLLIQDSYFLYGILFFWGACISGFYTLALIIAGKQFRGKSLAGANSAVVAMFGFGSLVGPPVVGVGMHFFGAKGFFLAIVVPLIAYALLLFRYKNIKINS</sequence>
<keyword evidence="10" id="KW-1185">Reference proteome</keyword>
<dbReference type="SUPFAM" id="SSF103473">
    <property type="entry name" value="MFS general substrate transporter"/>
    <property type="match status" value="1"/>
</dbReference>
<evidence type="ECO:0000256" key="4">
    <source>
        <dbReference type="ARBA" id="ARBA00022692"/>
    </source>
</evidence>
<feature type="transmembrane region" description="Helical" evidence="7">
    <location>
        <begin position="239"/>
        <end position="259"/>
    </location>
</feature>
<organism evidence="9 10">
    <name type="scientific">Spirobacillus cienkowskii</name>
    <dbReference type="NCBI Taxonomy" id="495820"/>
    <lineage>
        <taxon>Bacteria</taxon>
        <taxon>Pseudomonadati</taxon>
        <taxon>Bdellovibrionota</taxon>
        <taxon>Oligoflexia</taxon>
        <taxon>Silvanigrellales</taxon>
        <taxon>Spirobacillus</taxon>
    </lineage>
</organism>
<comment type="subcellular location">
    <subcellularLocation>
        <location evidence="1">Cell membrane</location>
        <topology evidence="1">Multi-pass membrane protein</topology>
    </subcellularLocation>
</comment>
<dbReference type="AlphaFoldDB" id="A0A369KZS6"/>
<accession>A0A369KZS6</accession>
<feature type="transmembrane region" description="Helical" evidence="7">
    <location>
        <begin position="330"/>
        <end position="349"/>
    </location>
</feature>
<dbReference type="InterPro" id="IPR047200">
    <property type="entry name" value="MFS_YcaD-like"/>
</dbReference>
<dbReference type="Proteomes" id="UP000253934">
    <property type="component" value="Unassembled WGS sequence"/>
</dbReference>
<keyword evidence="4 7" id="KW-0812">Transmembrane</keyword>
<reference evidence="9" key="1">
    <citation type="submission" date="2018-04" db="EMBL/GenBank/DDBJ databases">
        <title>Draft genome sequence of the Candidatus Spirobacillus cienkowskii, a pathogen of freshwater Daphnia species, reconstructed from hemolymph metagenomic reads.</title>
        <authorList>
            <person name="Bresciani L."/>
            <person name="Lemos L.N."/>
            <person name="Wale N."/>
            <person name="Lin J.Y."/>
            <person name="Fernandes G.R."/>
            <person name="Duffy M.A."/>
            <person name="Rodrigues J.M."/>
        </authorList>
    </citation>
    <scope>NUCLEOTIDE SEQUENCE [LARGE SCALE GENOMIC DNA]</scope>
    <source>
        <strain evidence="9">Binning01</strain>
    </source>
</reference>
<feature type="domain" description="Major facilitator superfamily (MFS) profile" evidence="8">
    <location>
        <begin position="13"/>
        <end position="383"/>
    </location>
</feature>
<evidence type="ECO:0000259" key="8">
    <source>
        <dbReference type="PROSITE" id="PS50850"/>
    </source>
</evidence>
<dbReference type="PANTHER" id="PTHR23521:SF2">
    <property type="entry name" value="TRANSPORTER MFS SUPERFAMILY"/>
    <property type="match status" value="1"/>
</dbReference>
<dbReference type="GO" id="GO:0022857">
    <property type="term" value="F:transmembrane transporter activity"/>
    <property type="evidence" value="ECO:0007669"/>
    <property type="project" value="InterPro"/>
</dbReference>
<dbReference type="InterPro" id="IPR036259">
    <property type="entry name" value="MFS_trans_sf"/>
</dbReference>
<feature type="transmembrane region" description="Helical" evidence="7">
    <location>
        <begin position="199"/>
        <end position="219"/>
    </location>
</feature>
<feature type="transmembrane region" description="Helical" evidence="7">
    <location>
        <begin position="296"/>
        <end position="318"/>
    </location>
</feature>
<feature type="transmembrane region" description="Helical" evidence="7">
    <location>
        <begin position="271"/>
        <end position="290"/>
    </location>
</feature>
<evidence type="ECO:0000256" key="1">
    <source>
        <dbReference type="ARBA" id="ARBA00004651"/>
    </source>
</evidence>
<feature type="transmembrane region" description="Helical" evidence="7">
    <location>
        <begin position="164"/>
        <end position="183"/>
    </location>
</feature>
<dbReference type="Pfam" id="PF07690">
    <property type="entry name" value="MFS_1"/>
    <property type="match status" value="1"/>
</dbReference>
<dbReference type="RefSeq" id="WP_338635918.1">
    <property type="nucleotide sequence ID" value="NZ_CP146516.1"/>
</dbReference>
<comment type="caution">
    <text evidence="9">The sequence shown here is derived from an EMBL/GenBank/DDBJ whole genome shotgun (WGS) entry which is preliminary data.</text>
</comment>
<keyword evidence="2" id="KW-0813">Transport</keyword>
<keyword evidence="5 7" id="KW-1133">Transmembrane helix</keyword>
<evidence type="ECO:0000313" key="9">
    <source>
        <dbReference type="EMBL" id="RDB37234.1"/>
    </source>
</evidence>
<evidence type="ECO:0000256" key="5">
    <source>
        <dbReference type="ARBA" id="ARBA00022989"/>
    </source>
</evidence>
<dbReference type="PANTHER" id="PTHR23521">
    <property type="entry name" value="TRANSPORTER MFS SUPERFAMILY"/>
    <property type="match status" value="1"/>
</dbReference>
<dbReference type="InterPro" id="IPR020846">
    <property type="entry name" value="MFS_dom"/>
</dbReference>
<keyword evidence="3" id="KW-1003">Cell membrane</keyword>
<evidence type="ECO:0000256" key="6">
    <source>
        <dbReference type="ARBA" id="ARBA00023136"/>
    </source>
</evidence>
<dbReference type="PROSITE" id="PS50850">
    <property type="entry name" value="MFS"/>
    <property type="match status" value="1"/>
</dbReference>
<feature type="transmembrane region" description="Helical" evidence="7">
    <location>
        <begin position="74"/>
        <end position="95"/>
    </location>
</feature>
<gene>
    <name evidence="9" type="ORF">DCC88_00985</name>
</gene>
<dbReference type="Gene3D" id="1.20.1250.20">
    <property type="entry name" value="MFS general substrate transporter like domains"/>
    <property type="match status" value="2"/>
</dbReference>
<feature type="transmembrane region" description="Helical" evidence="7">
    <location>
        <begin position="101"/>
        <end position="125"/>
    </location>
</feature>
<dbReference type="EMBL" id="QOVW01000004">
    <property type="protein sequence ID" value="RDB37234.1"/>
    <property type="molecule type" value="Genomic_DNA"/>
</dbReference>
<feature type="transmembrane region" description="Helical" evidence="7">
    <location>
        <begin position="137"/>
        <end position="158"/>
    </location>
</feature>
<evidence type="ECO:0000256" key="7">
    <source>
        <dbReference type="SAM" id="Phobius"/>
    </source>
</evidence>
<evidence type="ECO:0000313" key="10">
    <source>
        <dbReference type="Proteomes" id="UP000253934"/>
    </source>
</evidence>
<keyword evidence="6 7" id="KW-0472">Membrane</keyword>